<evidence type="ECO:0008006" key="3">
    <source>
        <dbReference type="Google" id="ProtNLM"/>
    </source>
</evidence>
<organism evidence="1 2">
    <name type="scientific">Clostridium uliginosum</name>
    <dbReference type="NCBI Taxonomy" id="119641"/>
    <lineage>
        <taxon>Bacteria</taxon>
        <taxon>Bacillati</taxon>
        <taxon>Bacillota</taxon>
        <taxon>Clostridia</taxon>
        <taxon>Eubacteriales</taxon>
        <taxon>Clostridiaceae</taxon>
        <taxon>Clostridium</taxon>
    </lineage>
</organism>
<reference evidence="1 2" key="1">
    <citation type="submission" date="2016-10" db="EMBL/GenBank/DDBJ databases">
        <authorList>
            <person name="de Groot N.N."/>
        </authorList>
    </citation>
    <scope>NUCLEOTIDE SEQUENCE [LARGE SCALE GENOMIC DNA]</scope>
    <source>
        <strain evidence="1 2">DSM 12992</strain>
    </source>
</reference>
<protein>
    <recommendedName>
        <fullName evidence="3">DUF3785 domain-containing protein</fullName>
    </recommendedName>
</protein>
<dbReference type="RefSeq" id="WP_090094420.1">
    <property type="nucleotide sequence ID" value="NZ_FOMG01000048.1"/>
</dbReference>
<dbReference type="OrthoDB" id="1751102at2"/>
<sequence length="139" mass="16578">MEYKFIYDNKDYVLSEENCDGIFYESEEENDDVKDVSLDMILTALSQGENINFTKEYYCDKCLCDNQEQLNKSYCYLEYHFYIYTKEKHYIINTICEEYKDTSYNKLFRAGKIDDSYIVSIIVCPHCSTYSVEIEQCTV</sequence>
<name>A0A1I1SAG3_9CLOT</name>
<evidence type="ECO:0000313" key="2">
    <source>
        <dbReference type="Proteomes" id="UP000199263"/>
    </source>
</evidence>
<dbReference type="Proteomes" id="UP000199263">
    <property type="component" value="Unassembled WGS sequence"/>
</dbReference>
<proteinExistence type="predicted"/>
<accession>A0A1I1SAG3</accession>
<dbReference type="AlphaFoldDB" id="A0A1I1SAG3"/>
<dbReference type="EMBL" id="FOMG01000048">
    <property type="protein sequence ID" value="SFD43322.1"/>
    <property type="molecule type" value="Genomic_DNA"/>
</dbReference>
<dbReference type="Pfam" id="PF12653">
    <property type="entry name" value="DUF3785"/>
    <property type="match status" value="1"/>
</dbReference>
<dbReference type="InterPro" id="IPR024210">
    <property type="entry name" value="DUF3785"/>
</dbReference>
<gene>
    <name evidence="1" type="ORF">SAMN05421842_1487</name>
</gene>
<evidence type="ECO:0000313" key="1">
    <source>
        <dbReference type="EMBL" id="SFD43322.1"/>
    </source>
</evidence>
<keyword evidence="2" id="KW-1185">Reference proteome</keyword>